<proteinExistence type="predicted"/>
<sequence>MGDPAGIGPEVVLRACEALASEALYPIVVGDPNHLETVATKLHLRTPREIFECGCVEPALEPGCPRPIDGRIALQCIIAAADLAASGNSAALVTAPVSKHVIAATKLGFTGHTEFLAARANVRNPLMVFAGIRPAVALLTTHLPLVTAVASVRRPAIVGALARLDGGWRRWFGNRPRIGVAGLNPHAGELGLLGCEEDGEVRPAIVEARRGGADVHGPFPADSVFRHQTLDVILALYHDQGTIMAKRAPEVSVNTTFGLPYPRTSPDHGVAYDIAGKGIADAGAMIAAVRLAAKMAANR</sequence>
<dbReference type="Pfam" id="PF04166">
    <property type="entry name" value="PdxA"/>
    <property type="match status" value="1"/>
</dbReference>
<evidence type="ECO:0000256" key="2">
    <source>
        <dbReference type="ARBA" id="ARBA00023002"/>
    </source>
</evidence>
<dbReference type="GO" id="GO:0046872">
    <property type="term" value="F:metal ion binding"/>
    <property type="evidence" value="ECO:0007669"/>
    <property type="project" value="UniProtKB-KW"/>
</dbReference>
<dbReference type="SUPFAM" id="SSF53659">
    <property type="entry name" value="Isocitrate/Isopropylmalate dehydrogenase-like"/>
    <property type="match status" value="1"/>
</dbReference>
<evidence type="ECO:0000313" key="4">
    <source>
        <dbReference type="EMBL" id="SUZ56633.1"/>
    </source>
</evidence>
<name>A0A381NT33_9ZZZZ</name>
<keyword evidence="1" id="KW-0479">Metal-binding</keyword>
<evidence type="ECO:0008006" key="5">
    <source>
        <dbReference type="Google" id="ProtNLM"/>
    </source>
</evidence>
<dbReference type="GO" id="GO:0016491">
    <property type="term" value="F:oxidoreductase activity"/>
    <property type="evidence" value="ECO:0007669"/>
    <property type="project" value="UniProtKB-KW"/>
</dbReference>
<organism evidence="4">
    <name type="scientific">marine metagenome</name>
    <dbReference type="NCBI Taxonomy" id="408172"/>
    <lineage>
        <taxon>unclassified sequences</taxon>
        <taxon>metagenomes</taxon>
        <taxon>ecological metagenomes</taxon>
    </lineage>
</organism>
<dbReference type="AlphaFoldDB" id="A0A381NT33"/>
<evidence type="ECO:0000256" key="3">
    <source>
        <dbReference type="ARBA" id="ARBA00023027"/>
    </source>
</evidence>
<accession>A0A381NT33</accession>
<evidence type="ECO:0000256" key="1">
    <source>
        <dbReference type="ARBA" id="ARBA00022723"/>
    </source>
</evidence>
<protein>
    <recommendedName>
        <fullName evidence="5">4-hydroxythreonine-4-phosphate dehydrogenase</fullName>
    </recommendedName>
</protein>
<gene>
    <name evidence="4" type="ORF">METZ01_LOCUS9487</name>
</gene>
<dbReference type="GO" id="GO:0051287">
    <property type="term" value="F:NAD binding"/>
    <property type="evidence" value="ECO:0007669"/>
    <property type="project" value="InterPro"/>
</dbReference>
<reference evidence="4" key="1">
    <citation type="submission" date="2018-05" db="EMBL/GenBank/DDBJ databases">
        <authorList>
            <person name="Lanie J.A."/>
            <person name="Ng W.-L."/>
            <person name="Kazmierczak K.M."/>
            <person name="Andrzejewski T.M."/>
            <person name="Davidsen T.M."/>
            <person name="Wayne K.J."/>
            <person name="Tettelin H."/>
            <person name="Glass J.I."/>
            <person name="Rusch D."/>
            <person name="Podicherti R."/>
            <person name="Tsui H.-C.T."/>
            <person name="Winkler M.E."/>
        </authorList>
    </citation>
    <scope>NUCLEOTIDE SEQUENCE</scope>
</reference>
<keyword evidence="2" id="KW-0560">Oxidoreductase</keyword>
<dbReference type="PANTHER" id="PTHR30004">
    <property type="entry name" value="4-HYDROXYTHREONINE-4-PHOSPHATE DEHYDROGENASE"/>
    <property type="match status" value="1"/>
</dbReference>
<dbReference type="Gene3D" id="3.40.718.10">
    <property type="entry name" value="Isopropylmalate Dehydrogenase"/>
    <property type="match status" value="1"/>
</dbReference>
<dbReference type="PANTHER" id="PTHR30004:SF6">
    <property type="entry name" value="D-THREONATE 4-PHOSPHATE DEHYDROGENASE"/>
    <property type="match status" value="1"/>
</dbReference>
<keyword evidence="3" id="KW-0520">NAD</keyword>
<dbReference type="EMBL" id="UINC01000514">
    <property type="protein sequence ID" value="SUZ56633.1"/>
    <property type="molecule type" value="Genomic_DNA"/>
</dbReference>
<dbReference type="InterPro" id="IPR005255">
    <property type="entry name" value="PdxA_fam"/>
</dbReference>